<dbReference type="GO" id="GO:0001734">
    <property type="term" value="F:mRNA m(6)A methyltransferase activity"/>
    <property type="evidence" value="ECO:0007669"/>
    <property type="project" value="UniProtKB-ARBA"/>
</dbReference>
<organism evidence="6">
    <name type="scientific">marine sediment metagenome</name>
    <dbReference type="NCBI Taxonomy" id="412755"/>
    <lineage>
        <taxon>unclassified sequences</taxon>
        <taxon>metagenomes</taxon>
        <taxon>ecological metagenomes</taxon>
    </lineage>
</organism>
<dbReference type="PROSITE" id="PS00092">
    <property type="entry name" value="N6_MTASE"/>
    <property type="match status" value="1"/>
</dbReference>
<dbReference type="Pfam" id="PF05063">
    <property type="entry name" value="MT-A70"/>
    <property type="match status" value="1"/>
</dbReference>
<dbReference type="SUPFAM" id="SSF53335">
    <property type="entry name" value="S-adenosyl-L-methionine-dependent methyltransferases"/>
    <property type="match status" value="1"/>
</dbReference>
<dbReference type="GO" id="GO:0032259">
    <property type="term" value="P:methylation"/>
    <property type="evidence" value="ECO:0007669"/>
    <property type="project" value="UniProtKB-KW"/>
</dbReference>
<reference evidence="6" key="1">
    <citation type="journal article" date="2015" name="Nature">
        <title>Complex archaea that bridge the gap between prokaryotes and eukaryotes.</title>
        <authorList>
            <person name="Spang A."/>
            <person name="Saw J.H."/>
            <person name="Jorgensen S.L."/>
            <person name="Zaremba-Niedzwiedzka K."/>
            <person name="Martijn J."/>
            <person name="Lind A.E."/>
            <person name="van Eijk R."/>
            <person name="Schleper C."/>
            <person name="Guy L."/>
            <person name="Ettema T.J."/>
        </authorList>
    </citation>
    <scope>NUCLEOTIDE SEQUENCE</scope>
</reference>
<evidence type="ECO:0000256" key="1">
    <source>
        <dbReference type="ARBA" id="ARBA00022603"/>
    </source>
</evidence>
<dbReference type="PANTHER" id="PTHR12829:SF7">
    <property type="entry name" value="N6-ADENOSINE-METHYLTRANSFERASE CATALYTIC SUBUNIT"/>
    <property type="match status" value="1"/>
</dbReference>
<keyword evidence="2" id="KW-0808">Transferase</keyword>
<dbReference type="SUPFAM" id="SSF110849">
    <property type="entry name" value="ParB/Sulfiredoxin"/>
    <property type="match status" value="1"/>
</dbReference>
<name>A0A0F9PD69_9ZZZZ</name>
<sequence>MAKTIEIAEIKIGNRKRKDMGDIGPLVDSINEIGLLHPIVVTPQKKLIAGLRRIKAFQQMKQTTIPCHVVNLEKVILGERDENLVRKAFTPSEEVAIADAVEPIERAAAKERQKEAGKEHGKGQIGGANLAPAMDTKVRQRVARSLGIGYTTLGRAREVVAAAEKAPKKYGKLVEEMDRTGRVAGVYKKLTVAKQAEAIKREKKPLPKGPFRVIIADPPWTYSNRPDDPSHRNAPPYASMSIEDIRKYLPTNMPHKDCILWLWTTNTHMREAFTVVDAWGFTQKTILTWVKNKIGTGDWLRGQTEHCIMAVRGKPTVVLTNQSTVLTANAGKHSAKPDEFYAMVAKLCPGSCVELFQRTSRPGIVGTGLEVS</sequence>
<feature type="compositionally biased region" description="Basic and acidic residues" evidence="4">
    <location>
        <begin position="108"/>
        <end position="122"/>
    </location>
</feature>
<evidence type="ECO:0000256" key="4">
    <source>
        <dbReference type="SAM" id="MobiDB-lite"/>
    </source>
</evidence>
<feature type="domain" description="ParB-like N-terminal" evidence="5">
    <location>
        <begin position="3"/>
        <end position="84"/>
    </location>
</feature>
<dbReference type="Pfam" id="PF02195">
    <property type="entry name" value="ParB_N"/>
    <property type="match status" value="1"/>
</dbReference>
<dbReference type="SMART" id="SM00470">
    <property type="entry name" value="ParB"/>
    <property type="match status" value="1"/>
</dbReference>
<evidence type="ECO:0000259" key="5">
    <source>
        <dbReference type="SMART" id="SM00470"/>
    </source>
</evidence>
<evidence type="ECO:0000256" key="2">
    <source>
        <dbReference type="ARBA" id="ARBA00022679"/>
    </source>
</evidence>
<dbReference type="InterPro" id="IPR029063">
    <property type="entry name" value="SAM-dependent_MTases_sf"/>
</dbReference>
<protein>
    <recommendedName>
        <fullName evidence="5">ParB-like N-terminal domain-containing protein</fullName>
    </recommendedName>
</protein>
<dbReference type="PANTHER" id="PTHR12829">
    <property type="entry name" value="N6-ADENOSINE-METHYLTRANSFERASE"/>
    <property type="match status" value="1"/>
</dbReference>
<comment type="caution">
    <text evidence="6">The sequence shown here is derived from an EMBL/GenBank/DDBJ whole genome shotgun (WGS) entry which is preliminary data.</text>
</comment>
<proteinExistence type="predicted"/>
<dbReference type="AlphaFoldDB" id="A0A0F9PD69"/>
<dbReference type="InterPro" id="IPR002052">
    <property type="entry name" value="DNA_methylase_N6_adenine_CS"/>
</dbReference>
<dbReference type="Gene3D" id="3.90.1530.30">
    <property type="match status" value="1"/>
</dbReference>
<gene>
    <name evidence="6" type="ORF">LCGC14_1152630</name>
</gene>
<dbReference type="InterPro" id="IPR007757">
    <property type="entry name" value="MT-A70-like"/>
</dbReference>
<accession>A0A0F9PD69</accession>
<dbReference type="InterPro" id="IPR003115">
    <property type="entry name" value="ParB_N"/>
</dbReference>
<keyword evidence="3" id="KW-0949">S-adenosyl-L-methionine</keyword>
<dbReference type="PROSITE" id="PS51143">
    <property type="entry name" value="MT_A70"/>
    <property type="match status" value="1"/>
</dbReference>
<keyword evidence="1" id="KW-0489">Methyltransferase</keyword>
<evidence type="ECO:0000256" key="3">
    <source>
        <dbReference type="ARBA" id="ARBA00022691"/>
    </source>
</evidence>
<feature type="region of interest" description="Disordered" evidence="4">
    <location>
        <begin position="108"/>
        <end position="129"/>
    </location>
</feature>
<dbReference type="GO" id="GO:0003676">
    <property type="term" value="F:nucleic acid binding"/>
    <property type="evidence" value="ECO:0007669"/>
    <property type="project" value="InterPro"/>
</dbReference>
<dbReference type="EMBL" id="LAZR01005556">
    <property type="protein sequence ID" value="KKM98960.1"/>
    <property type="molecule type" value="Genomic_DNA"/>
</dbReference>
<evidence type="ECO:0000313" key="6">
    <source>
        <dbReference type="EMBL" id="KKM98960.1"/>
    </source>
</evidence>
<dbReference type="InterPro" id="IPR036086">
    <property type="entry name" value="ParB/Sulfiredoxin_sf"/>
</dbReference>